<gene>
    <name evidence="10" type="ORF">BGZ99_008203</name>
</gene>
<evidence type="ECO:0000256" key="1">
    <source>
        <dbReference type="ARBA" id="ARBA00001932"/>
    </source>
</evidence>
<dbReference type="Proteomes" id="UP000738325">
    <property type="component" value="Unassembled WGS sequence"/>
</dbReference>
<dbReference type="Pfam" id="PF00875">
    <property type="entry name" value="DNA_photolyase"/>
    <property type="match status" value="1"/>
</dbReference>
<evidence type="ECO:0000256" key="8">
    <source>
        <dbReference type="SAM" id="MobiDB-lite"/>
    </source>
</evidence>
<dbReference type="PANTHER" id="PTHR11455">
    <property type="entry name" value="CRYPTOCHROME"/>
    <property type="match status" value="1"/>
</dbReference>
<dbReference type="Gene3D" id="1.25.40.80">
    <property type="match status" value="1"/>
</dbReference>
<dbReference type="InterPro" id="IPR018394">
    <property type="entry name" value="DNA_photolyase_1_CS_C"/>
</dbReference>
<feature type="site" description="Electron transfer via tryptophanyl radical" evidence="7">
    <location>
        <position position="518"/>
    </location>
</feature>
<evidence type="ECO:0000259" key="9">
    <source>
        <dbReference type="PROSITE" id="PS51645"/>
    </source>
</evidence>
<comment type="cofactor">
    <cofactor evidence="6">
        <name>FAD</name>
        <dbReference type="ChEBI" id="CHEBI:57692"/>
    </cofactor>
    <text evidence="6">Binds 1 FAD per subunit.</text>
</comment>
<feature type="site" description="Electron transfer via tryptophanyl radical" evidence="7">
    <location>
        <position position="442"/>
    </location>
</feature>
<evidence type="ECO:0000256" key="7">
    <source>
        <dbReference type="PIRSR" id="PIRSR602081-2"/>
    </source>
</evidence>
<feature type="site" description="Electron transfer via tryptophanyl radical" evidence="7">
    <location>
        <position position="495"/>
    </location>
</feature>
<dbReference type="GO" id="GO:0006139">
    <property type="term" value="P:nucleobase-containing compound metabolic process"/>
    <property type="evidence" value="ECO:0007669"/>
    <property type="project" value="UniProtKB-ARBA"/>
</dbReference>
<feature type="compositionally biased region" description="Low complexity" evidence="8">
    <location>
        <begin position="22"/>
        <end position="32"/>
    </location>
</feature>
<evidence type="ECO:0000313" key="10">
    <source>
        <dbReference type="EMBL" id="KAG0314339.1"/>
    </source>
</evidence>
<dbReference type="SUPFAM" id="SSF52425">
    <property type="entry name" value="Cryptochrome/photolyase, N-terminal domain"/>
    <property type="match status" value="1"/>
</dbReference>
<dbReference type="FunFam" id="1.10.579.10:FF:000003">
    <property type="entry name" value="Deoxyribodipyrimidine photo-lyase"/>
    <property type="match status" value="1"/>
</dbReference>
<feature type="region of interest" description="Disordered" evidence="8">
    <location>
        <begin position="1"/>
        <end position="52"/>
    </location>
</feature>
<evidence type="ECO:0000256" key="2">
    <source>
        <dbReference type="ARBA" id="ARBA00005862"/>
    </source>
</evidence>
<dbReference type="Gene3D" id="3.40.50.620">
    <property type="entry name" value="HUPs"/>
    <property type="match status" value="1"/>
</dbReference>
<dbReference type="InterPro" id="IPR014729">
    <property type="entry name" value="Rossmann-like_a/b/a_fold"/>
</dbReference>
<dbReference type="PROSITE" id="PS51645">
    <property type="entry name" value="PHR_CRY_ALPHA_BETA"/>
    <property type="match status" value="1"/>
</dbReference>
<dbReference type="PRINTS" id="PR00147">
    <property type="entry name" value="DNAPHOTLYASE"/>
</dbReference>
<dbReference type="Gene3D" id="1.10.579.10">
    <property type="entry name" value="DNA Cyclobutane Dipyrimidine Photolyase, subunit A, domain 3"/>
    <property type="match status" value="1"/>
</dbReference>
<dbReference type="InterPro" id="IPR036155">
    <property type="entry name" value="Crypto/Photolyase_N_sf"/>
</dbReference>
<sequence length="608" mass="67941">MPPKKRPAGEDVNGEEPKKRAATAASTTSATTKSVSINLPGTNTATNVSTSSTAAAKPAFRAAGAATPKPAPARGAPKPGIRKVSAAAVASRTKLPVAGAAVIKKEAPPPIITKNTLMWFRNDLRLQDNGALHAASERARMAGSGGDKRYLIGLFIISTQDWVDHNEASVKIDFWLRNLVALKRSLDKLHIPLIVERASSEADVARIVESIVKTKDVSHVFWNTEYLADETARDAAVKQALEKHPGVYVEALEDQSIVPPSEIKSKTGEAYTSFVGFNNTWRTLVETNRHFLDLLPVPKANPLEAKQIFSAHFNEALPTTYPHSLDRTEIDHLYPAGEEVAHQKLQTFVQGSLQNYHITRDCIHEEGTMALIPYLSNGILSARQCVAAARASNDNKILVGSEGVQAWIKEIIWREFYRHIAVFFPRICKNQPFNLITENIRWSSEERKFTMWCQGMTGYPLIDASMRQLNATGSMHNRLRTLAACFLVKDLLINWQKGEKYFMQHLIDGDLPSNNGSWQWCASTGVECQPYFRSLNPVQLSHKFDPNGEYIRRWVPELKGLSEKQIHDPYHALSAKEFARLSYPKPIVDHADAKKKFVDEYKRMLIQK</sequence>
<dbReference type="PANTHER" id="PTHR11455:SF18">
    <property type="entry name" value="SI:CH1073-390K14.1"/>
    <property type="match status" value="1"/>
</dbReference>
<evidence type="ECO:0000256" key="6">
    <source>
        <dbReference type="PIRSR" id="PIRSR602081-1"/>
    </source>
</evidence>
<dbReference type="InterPro" id="IPR006050">
    <property type="entry name" value="DNA_photolyase_N"/>
</dbReference>
<comment type="cofactor">
    <cofactor evidence="1">
        <name>(6R)-5,10-methylene-5,6,7,8-tetrahydrofolate</name>
        <dbReference type="ChEBI" id="CHEBI:15636"/>
    </cofactor>
</comment>
<dbReference type="AlphaFoldDB" id="A0A9P6UPP2"/>
<dbReference type="OrthoDB" id="435881at2759"/>
<dbReference type="PROSITE" id="PS00394">
    <property type="entry name" value="DNA_PHOTOLYASES_1_1"/>
    <property type="match status" value="1"/>
</dbReference>
<dbReference type="GO" id="GO:0003677">
    <property type="term" value="F:DNA binding"/>
    <property type="evidence" value="ECO:0007669"/>
    <property type="project" value="TreeGrafter"/>
</dbReference>
<reference evidence="10" key="1">
    <citation type="journal article" date="2020" name="Fungal Divers.">
        <title>Resolving the Mortierellaceae phylogeny through synthesis of multi-gene phylogenetics and phylogenomics.</title>
        <authorList>
            <person name="Vandepol N."/>
            <person name="Liber J."/>
            <person name="Desiro A."/>
            <person name="Na H."/>
            <person name="Kennedy M."/>
            <person name="Barry K."/>
            <person name="Grigoriev I.V."/>
            <person name="Miller A.N."/>
            <person name="O'Donnell K."/>
            <person name="Stajich J.E."/>
            <person name="Bonito G."/>
        </authorList>
    </citation>
    <scope>NUCLEOTIDE SEQUENCE</scope>
    <source>
        <strain evidence="10">REB-010B</strain>
    </source>
</reference>
<evidence type="ECO:0000256" key="4">
    <source>
        <dbReference type="ARBA" id="ARBA00022827"/>
    </source>
</evidence>
<dbReference type="GO" id="GO:0032922">
    <property type="term" value="P:circadian regulation of gene expression"/>
    <property type="evidence" value="ECO:0007669"/>
    <property type="project" value="TreeGrafter"/>
</dbReference>
<keyword evidence="5" id="KW-0157">Chromophore</keyword>
<keyword evidence="3 6" id="KW-0285">Flavoprotein</keyword>
<dbReference type="GO" id="GO:0005634">
    <property type="term" value="C:nucleus"/>
    <property type="evidence" value="ECO:0007669"/>
    <property type="project" value="TreeGrafter"/>
</dbReference>
<evidence type="ECO:0000313" key="11">
    <source>
        <dbReference type="Proteomes" id="UP000738325"/>
    </source>
</evidence>
<dbReference type="GO" id="GO:0005737">
    <property type="term" value="C:cytoplasm"/>
    <property type="evidence" value="ECO:0007669"/>
    <property type="project" value="TreeGrafter"/>
</dbReference>
<feature type="binding site" evidence="6">
    <location>
        <begin position="410"/>
        <end position="417"/>
    </location>
    <ligand>
        <name>FAD</name>
        <dbReference type="ChEBI" id="CHEBI:57692"/>
    </ligand>
</feature>
<name>A0A9P6UPP2_9FUNG</name>
<organism evidence="10 11">
    <name type="scientific">Dissophora globulifera</name>
    <dbReference type="NCBI Taxonomy" id="979702"/>
    <lineage>
        <taxon>Eukaryota</taxon>
        <taxon>Fungi</taxon>
        <taxon>Fungi incertae sedis</taxon>
        <taxon>Mucoromycota</taxon>
        <taxon>Mortierellomycotina</taxon>
        <taxon>Mortierellomycetes</taxon>
        <taxon>Mortierellales</taxon>
        <taxon>Mortierellaceae</taxon>
        <taxon>Dissophora</taxon>
    </lineage>
</organism>
<dbReference type="InterPro" id="IPR036134">
    <property type="entry name" value="Crypto/Photolyase_FAD-like_sf"/>
</dbReference>
<keyword evidence="4 6" id="KW-0274">FAD</keyword>
<accession>A0A9P6UPP2</accession>
<keyword evidence="11" id="KW-1185">Reference proteome</keyword>
<feature type="binding site" evidence="6">
    <location>
        <position position="356"/>
    </location>
    <ligand>
        <name>FAD</name>
        <dbReference type="ChEBI" id="CHEBI:57692"/>
    </ligand>
</feature>
<dbReference type="GO" id="GO:0003904">
    <property type="term" value="F:deoxyribodipyrimidine photo-lyase activity"/>
    <property type="evidence" value="ECO:0007669"/>
    <property type="project" value="TreeGrafter"/>
</dbReference>
<evidence type="ECO:0000256" key="5">
    <source>
        <dbReference type="ARBA" id="ARBA00022991"/>
    </source>
</evidence>
<dbReference type="InterPro" id="IPR005101">
    <property type="entry name" value="Cryptochr/Photolyase_FAD-bd"/>
</dbReference>
<feature type="domain" description="Photolyase/cryptochrome alpha/beta" evidence="9">
    <location>
        <begin position="114"/>
        <end position="257"/>
    </location>
</feature>
<evidence type="ECO:0000256" key="3">
    <source>
        <dbReference type="ARBA" id="ARBA00022630"/>
    </source>
</evidence>
<protein>
    <recommendedName>
        <fullName evidence="9">Photolyase/cryptochrome alpha/beta domain-containing protein</fullName>
    </recommendedName>
</protein>
<dbReference type="GO" id="GO:0043153">
    <property type="term" value="P:entrainment of circadian clock by photoperiod"/>
    <property type="evidence" value="ECO:0007669"/>
    <property type="project" value="TreeGrafter"/>
</dbReference>
<dbReference type="SUPFAM" id="SSF48173">
    <property type="entry name" value="Cryptochrome/photolyase FAD-binding domain"/>
    <property type="match status" value="1"/>
</dbReference>
<dbReference type="GO" id="GO:0006950">
    <property type="term" value="P:response to stress"/>
    <property type="evidence" value="ECO:0007669"/>
    <property type="project" value="UniProtKB-ARBA"/>
</dbReference>
<comment type="similarity">
    <text evidence="2">Belongs to the DNA photolyase class-1 family.</text>
</comment>
<feature type="compositionally biased region" description="Low complexity" evidence="8">
    <location>
        <begin position="42"/>
        <end position="52"/>
    </location>
</feature>
<comment type="caution">
    <text evidence="10">The sequence shown here is derived from an EMBL/GenBank/DDBJ whole genome shotgun (WGS) entry which is preliminary data.</text>
</comment>
<feature type="binding site" evidence="6">
    <location>
        <begin position="508"/>
        <end position="510"/>
    </location>
    <ligand>
        <name>FAD</name>
        <dbReference type="ChEBI" id="CHEBI:57692"/>
    </ligand>
</feature>
<dbReference type="GO" id="GO:0071949">
    <property type="term" value="F:FAD binding"/>
    <property type="evidence" value="ECO:0007669"/>
    <property type="project" value="TreeGrafter"/>
</dbReference>
<dbReference type="Pfam" id="PF03441">
    <property type="entry name" value="FAD_binding_7"/>
    <property type="match status" value="1"/>
</dbReference>
<proteinExistence type="inferred from homology"/>
<feature type="binding site" evidence="6">
    <location>
        <position position="407"/>
    </location>
    <ligand>
        <name>FAD</name>
        <dbReference type="ChEBI" id="CHEBI:57692"/>
    </ligand>
</feature>
<dbReference type="EMBL" id="JAAAIP010000622">
    <property type="protein sequence ID" value="KAG0314339.1"/>
    <property type="molecule type" value="Genomic_DNA"/>
</dbReference>
<dbReference type="InterPro" id="IPR002081">
    <property type="entry name" value="Cryptochrome/DNA_photolyase_1"/>
</dbReference>